<feature type="compositionally biased region" description="Polar residues" evidence="1">
    <location>
        <begin position="31"/>
        <end position="40"/>
    </location>
</feature>
<feature type="compositionally biased region" description="Basic and acidic residues" evidence="1">
    <location>
        <begin position="54"/>
        <end position="75"/>
    </location>
</feature>
<protein>
    <submittedName>
        <fullName evidence="2">Uncharacterized protein</fullName>
    </submittedName>
</protein>
<proteinExistence type="predicted"/>
<feature type="compositionally biased region" description="Basic residues" evidence="1">
    <location>
        <begin position="1"/>
        <end position="15"/>
    </location>
</feature>
<evidence type="ECO:0000313" key="3">
    <source>
        <dbReference type="Proteomes" id="UP000315295"/>
    </source>
</evidence>
<feature type="compositionally biased region" description="Basic and acidic residues" evidence="1">
    <location>
        <begin position="94"/>
        <end position="122"/>
    </location>
</feature>
<dbReference type="PANTHER" id="PTHR37187">
    <property type="entry name" value="EXPRESSED PROTEIN"/>
    <property type="match status" value="1"/>
</dbReference>
<dbReference type="STRING" id="106549.A0A540MPI5"/>
<comment type="caution">
    <text evidence="2">The sequence shown here is derived from an EMBL/GenBank/DDBJ whole genome shotgun (WGS) entry which is preliminary data.</text>
</comment>
<feature type="region of interest" description="Disordered" evidence="1">
    <location>
        <begin position="1"/>
        <end position="258"/>
    </location>
</feature>
<reference evidence="2 3" key="1">
    <citation type="journal article" date="2019" name="G3 (Bethesda)">
        <title>Sequencing of a Wild Apple (Malus baccata) Genome Unravels the Differences Between Cultivated and Wild Apple Species Regarding Disease Resistance and Cold Tolerance.</title>
        <authorList>
            <person name="Chen X."/>
        </authorList>
    </citation>
    <scope>NUCLEOTIDE SEQUENCE [LARGE SCALE GENOMIC DNA]</scope>
    <source>
        <strain evidence="3">cv. Shandingzi</strain>
        <tissue evidence="2">Leaves</tissue>
    </source>
</reference>
<keyword evidence="3" id="KW-1185">Reference proteome</keyword>
<feature type="compositionally biased region" description="Polar residues" evidence="1">
    <location>
        <begin position="140"/>
        <end position="149"/>
    </location>
</feature>
<dbReference type="AlphaFoldDB" id="A0A540MPI5"/>
<name>A0A540MPI5_MALBA</name>
<accession>A0A540MPI5</accession>
<evidence type="ECO:0000256" key="1">
    <source>
        <dbReference type="SAM" id="MobiDB-lite"/>
    </source>
</evidence>
<gene>
    <name evidence="2" type="ORF">C1H46_013647</name>
</gene>
<feature type="compositionally biased region" description="Basic and acidic residues" evidence="1">
    <location>
        <begin position="248"/>
        <end position="258"/>
    </location>
</feature>
<feature type="compositionally biased region" description="Polar residues" evidence="1">
    <location>
        <begin position="236"/>
        <end position="245"/>
    </location>
</feature>
<dbReference type="Proteomes" id="UP000315295">
    <property type="component" value="Unassembled WGS sequence"/>
</dbReference>
<dbReference type="EMBL" id="VIEB01000207">
    <property type="protein sequence ID" value="TQE00708.1"/>
    <property type="molecule type" value="Genomic_DNA"/>
</dbReference>
<sequence>MPSGAKKRKAAKKKKEQQTHNGTSNPPPPSQGNNDVNSQDKGVPGDAEAVQTVEIERELRDNSTGKNVIIEDAKSAKGSSNGDDRSSSSSSSDEESRAVDRRRKEDIHTSVSEEKPHNDLVKSVDSTSAGKTTEDAPAGKTTSSATTEIAPSFDSVTHEVSVHLSKRTPVESAPISHDVVKAGLDNGAEKTLPTGDPVSKKIEDKASPLLDDPAKASSSVVESASKENESKVLPSLGTSLAQVSNDAEPIKDPEVPEYSEKQPLLAPAPPVAQKTCWLSCCGILDAITVFVNAIEQTGSVGH</sequence>
<dbReference type="PANTHER" id="PTHR37187:SF19">
    <property type="entry name" value="(RAPE) HYPOTHETICAL PROTEIN"/>
    <property type="match status" value="1"/>
</dbReference>
<organism evidence="2 3">
    <name type="scientific">Malus baccata</name>
    <name type="common">Siberian crab apple</name>
    <name type="synonym">Pyrus baccata</name>
    <dbReference type="NCBI Taxonomy" id="106549"/>
    <lineage>
        <taxon>Eukaryota</taxon>
        <taxon>Viridiplantae</taxon>
        <taxon>Streptophyta</taxon>
        <taxon>Embryophyta</taxon>
        <taxon>Tracheophyta</taxon>
        <taxon>Spermatophyta</taxon>
        <taxon>Magnoliopsida</taxon>
        <taxon>eudicotyledons</taxon>
        <taxon>Gunneridae</taxon>
        <taxon>Pentapetalae</taxon>
        <taxon>rosids</taxon>
        <taxon>fabids</taxon>
        <taxon>Rosales</taxon>
        <taxon>Rosaceae</taxon>
        <taxon>Amygdaloideae</taxon>
        <taxon>Maleae</taxon>
        <taxon>Malus</taxon>
    </lineage>
</organism>
<evidence type="ECO:0000313" key="2">
    <source>
        <dbReference type="EMBL" id="TQE00708.1"/>
    </source>
</evidence>